<dbReference type="Gene3D" id="3.30.160.60">
    <property type="entry name" value="Classic Zinc Finger"/>
    <property type="match status" value="1"/>
</dbReference>
<dbReference type="Proteomes" id="UP000198287">
    <property type="component" value="Unassembled WGS sequence"/>
</dbReference>
<organism evidence="4 5">
    <name type="scientific">Folsomia candida</name>
    <name type="common">Springtail</name>
    <dbReference type="NCBI Taxonomy" id="158441"/>
    <lineage>
        <taxon>Eukaryota</taxon>
        <taxon>Metazoa</taxon>
        <taxon>Ecdysozoa</taxon>
        <taxon>Arthropoda</taxon>
        <taxon>Hexapoda</taxon>
        <taxon>Collembola</taxon>
        <taxon>Entomobryomorpha</taxon>
        <taxon>Isotomoidea</taxon>
        <taxon>Isotomidae</taxon>
        <taxon>Proisotominae</taxon>
        <taxon>Folsomia</taxon>
    </lineage>
</organism>
<keyword evidence="1" id="KW-0862">Zinc</keyword>
<dbReference type="InterPro" id="IPR036236">
    <property type="entry name" value="Znf_C2H2_sf"/>
</dbReference>
<comment type="caution">
    <text evidence="4">The sequence shown here is derived from an EMBL/GenBank/DDBJ whole genome shotgun (WGS) entry which is preliminary data.</text>
</comment>
<dbReference type="SMART" id="SM00355">
    <property type="entry name" value="ZnF_C2H2"/>
    <property type="match status" value="3"/>
</dbReference>
<dbReference type="InterPro" id="IPR013087">
    <property type="entry name" value="Znf_C2H2_type"/>
</dbReference>
<feature type="region of interest" description="Disordered" evidence="2">
    <location>
        <begin position="362"/>
        <end position="386"/>
    </location>
</feature>
<dbReference type="AlphaFoldDB" id="A0A226EL85"/>
<keyword evidence="1" id="KW-0479">Metal-binding</keyword>
<feature type="domain" description="C2H2-type" evidence="3">
    <location>
        <begin position="190"/>
        <end position="218"/>
    </location>
</feature>
<dbReference type="GO" id="GO:0008270">
    <property type="term" value="F:zinc ion binding"/>
    <property type="evidence" value="ECO:0007669"/>
    <property type="project" value="UniProtKB-KW"/>
</dbReference>
<evidence type="ECO:0000256" key="1">
    <source>
        <dbReference type="PROSITE-ProRule" id="PRU00042"/>
    </source>
</evidence>
<evidence type="ECO:0000256" key="2">
    <source>
        <dbReference type="SAM" id="MobiDB-lite"/>
    </source>
</evidence>
<dbReference type="PROSITE" id="PS00028">
    <property type="entry name" value="ZINC_FINGER_C2H2_1"/>
    <property type="match status" value="2"/>
</dbReference>
<name>A0A226EL85_FOLCA</name>
<evidence type="ECO:0000313" key="4">
    <source>
        <dbReference type="EMBL" id="OXA57978.1"/>
    </source>
</evidence>
<feature type="compositionally biased region" description="Basic and acidic residues" evidence="2">
    <location>
        <begin position="365"/>
        <end position="374"/>
    </location>
</feature>
<keyword evidence="1" id="KW-0863">Zinc-finger</keyword>
<reference evidence="4 5" key="1">
    <citation type="submission" date="2015-12" db="EMBL/GenBank/DDBJ databases">
        <title>The genome of Folsomia candida.</title>
        <authorList>
            <person name="Faddeeva A."/>
            <person name="Derks M.F."/>
            <person name="Anvar Y."/>
            <person name="Smit S."/>
            <person name="Van Straalen N."/>
            <person name="Roelofs D."/>
        </authorList>
    </citation>
    <scope>NUCLEOTIDE SEQUENCE [LARGE SCALE GENOMIC DNA]</scope>
    <source>
        <strain evidence="4 5">VU population</strain>
        <tissue evidence="4">Whole body</tissue>
    </source>
</reference>
<sequence>MSDFLQIPQQREILNINLHDDESEHEDEESLPNLDKWKVRHAKDWVKEFNMLTQHTGKNVRNKYSAYLTAILDATSMTLPFTPESEFVEEVTITEEDEGIVSEVWASRQRKRSGDHTRYAVTCPGCRTEDGTLGMTRVFQNCLQFQEHYISTHTNQPSYKCKVENCGVGFTRFRDGVTHVQNVHQILNKFCCTCCEKRFSCKGNLTRHKAAGHAKPPNNKLLKRVGAEIKYRSLEEKDYIPLLHDLEKKGRSSKIAVGMTSFGDIKIAAKNITDYISRMTDDTTSACSVRHLYKRGYRCDAENDAFGFNIFAHGFHLAQDIKFWLRLELDAYCVHKPPEVIAKLDVISQELEKKIMKVVSKMPTKTKERVESRDGPVAPKKPKLSA</sequence>
<dbReference type="PROSITE" id="PS50157">
    <property type="entry name" value="ZINC_FINGER_C2H2_2"/>
    <property type="match status" value="2"/>
</dbReference>
<accession>A0A226EL85</accession>
<gene>
    <name evidence="4" type="ORF">Fcan01_07230</name>
</gene>
<proteinExistence type="predicted"/>
<feature type="domain" description="C2H2-type" evidence="3">
    <location>
        <begin position="159"/>
        <end position="184"/>
    </location>
</feature>
<evidence type="ECO:0000259" key="3">
    <source>
        <dbReference type="PROSITE" id="PS50157"/>
    </source>
</evidence>
<evidence type="ECO:0000313" key="5">
    <source>
        <dbReference type="Proteomes" id="UP000198287"/>
    </source>
</evidence>
<protein>
    <submittedName>
        <fullName evidence="4">Krueppel-like factor 1</fullName>
    </submittedName>
</protein>
<dbReference type="SUPFAM" id="SSF57667">
    <property type="entry name" value="beta-beta-alpha zinc fingers"/>
    <property type="match status" value="1"/>
</dbReference>
<keyword evidence="5" id="KW-1185">Reference proteome</keyword>
<dbReference type="EMBL" id="LNIX01000003">
    <property type="protein sequence ID" value="OXA57978.1"/>
    <property type="molecule type" value="Genomic_DNA"/>
</dbReference>